<reference evidence="4" key="2">
    <citation type="submission" date="2024-06" db="EMBL/GenBank/DDBJ databases">
        <title>Micromonospora mangrovi CCTCC AA 2012012 genome sequences.</title>
        <authorList>
            <person name="Gao J."/>
        </authorList>
    </citation>
    <scope>NUCLEOTIDE SEQUENCE</scope>
    <source>
        <strain evidence="4">CCTCC AA 2012012</strain>
    </source>
</reference>
<name>A0AAU8HIF0_9ACTN</name>
<dbReference type="Pfam" id="PF22725">
    <property type="entry name" value="GFO_IDH_MocA_C3"/>
    <property type="match status" value="1"/>
</dbReference>
<feature type="domain" description="Gfo/Idh/MocA-like oxidoreductase N-terminal" evidence="1">
    <location>
        <begin position="5"/>
        <end position="121"/>
    </location>
</feature>
<dbReference type="InterPro" id="IPR000683">
    <property type="entry name" value="Gfo/Idh/MocA-like_OxRdtase_N"/>
</dbReference>
<protein>
    <submittedName>
        <fullName evidence="4">Gfo/Idh/MocA family oxidoreductase</fullName>
    </submittedName>
</protein>
<dbReference type="PANTHER" id="PTHR43249:SF1">
    <property type="entry name" value="D-GLUCOSIDE 3-DEHYDROGENASE"/>
    <property type="match status" value="1"/>
</dbReference>
<evidence type="ECO:0000259" key="2">
    <source>
        <dbReference type="Pfam" id="PF22725"/>
    </source>
</evidence>
<evidence type="ECO:0000259" key="1">
    <source>
        <dbReference type="Pfam" id="PF01408"/>
    </source>
</evidence>
<dbReference type="InterPro" id="IPR055170">
    <property type="entry name" value="GFO_IDH_MocA-like_dom"/>
</dbReference>
<dbReference type="EMBL" id="CP159342">
    <property type="protein sequence ID" value="XCH76397.1"/>
    <property type="molecule type" value="Genomic_DNA"/>
</dbReference>
<sequence>MTGLSVVIAGSGVIARTHADAILRHPALRIAALADPDPRANEDLATWIAEQGAPAPELFGSLGEALGAVAADLVAICTPSGSHADLAAEALAAGAHVLVEKPLDASLPAARRIADVAARAEAAGQLCAVVCQHRFDPASVAVATRVRNGDFGRLTSAVASVPWWRGQQYYDSAGWRGTWEQDGGGATMNQGVHTVDLLLWLLGDPEEVFAYTGVLAHDGIEVEDVAVATVRFASGALAVLHATTAAYPSLGVRLQVHGSQGSAVIHDDQLEYLHVAGGPDSSAYAHEADQSADAVPSSELRGAVKPDDAFVIGHLRQYQDTVDAITAGRRPGVTAADALLDVAVVKAVYLSAHLHRPVRIRAVLDGEFDDVLVELEKTATAAALVPARATR</sequence>
<dbReference type="SUPFAM" id="SSF55347">
    <property type="entry name" value="Glyceraldehyde-3-phosphate dehydrogenase-like, C-terminal domain"/>
    <property type="match status" value="1"/>
</dbReference>
<dbReference type="PANTHER" id="PTHR43249">
    <property type="entry name" value="UDP-N-ACETYL-2-AMINO-2-DEOXY-D-GLUCURONATE OXIDASE"/>
    <property type="match status" value="1"/>
</dbReference>
<dbReference type="AlphaFoldDB" id="A0AAU8HIF0"/>
<proteinExistence type="predicted"/>
<feature type="domain" description="GFO/IDH/MocA-like oxidoreductase" evidence="2">
    <location>
        <begin position="142"/>
        <end position="263"/>
    </location>
</feature>
<dbReference type="SUPFAM" id="SSF51735">
    <property type="entry name" value="NAD(P)-binding Rossmann-fold domains"/>
    <property type="match status" value="1"/>
</dbReference>
<dbReference type="Gene3D" id="3.40.50.720">
    <property type="entry name" value="NAD(P)-binding Rossmann-like Domain"/>
    <property type="match status" value="1"/>
</dbReference>
<reference evidence="3" key="1">
    <citation type="submission" date="2024-01" db="EMBL/GenBank/DDBJ databases">
        <title>The genome sequence of Micromonospora mangrovi CCTCC AA 2012012.</title>
        <authorList>
            <person name="Gao J."/>
        </authorList>
    </citation>
    <scope>NUCLEOTIDE SEQUENCE</scope>
    <source>
        <strain evidence="3">CCTCC AA 2012012</strain>
    </source>
</reference>
<evidence type="ECO:0000313" key="4">
    <source>
        <dbReference type="EMBL" id="XCH76397.1"/>
    </source>
</evidence>
<evidence type="ECO:0000313" key="3">
    <source>
        <dbReference type="EMBL" id="XBP95693.1"/>
    </source>
</evidence>
<gene>
    <name evidence="4" type="ORF">ABUL08_09990</name>
    <name evidence="3" type="ORF">VK199_09940</name>
</gene>
<dbReference type="Gene3D" id="3.30.360.10">
    <property type="entry name" value="Dihydrodipicolinate Reductase, domain 2"/>
    <property type="match status" value="1"/>
</dbReference>
<dbReference type="Pfam" id="PF01408">
    <property type="entry name" value="GFO_IDH_MocA"/>
    <property type="match status" value="1"/>
</dbReference>
<accession>A0AAU8HIF0</accession>
<dbReference type="EMBL" id="CP157762">
    <property type="protein sequence ID" value="XBP95693.1"/>
    <property type="molecule type" value="Genomic_DNA"/>
</dbReference>
<dbReference type="RefSeq" id="WP_350936743.1">
    <property type="nucleotide sequence ID" value="NZ_CP157762.1"/>
</dbReference>
<organism evidence="4">
    <name type="scientific">Micromonospora sp. CCTCC AA 2012012</name>
    <dbReference type="NCBI Taxonomy" id="3111921"/>
    <lineage>
        <taxon>Bacteria</taxon>
        <taxon>Bacillati</taxon>
        <taxon>Actinomycetota</taxon>
        <taxon>Actinomycetes</taxon>
        <taxon>Micromonosporales</taxon>
        <taxon>Micromonosporaceae</taxon>
        <taxon>Micromonospora</taxon>
    </lineage>
</organism>
<dbReference type="GO" id="GO:0000166">
    <property type="term" value="F:nucleotide binding"/>
    <property type="evidence" value="ECO:0007669"/>
    <property type="project" value="InterPro"/>
</dbReference>
<dbReference type="InterPro" id="IPR036291">
    <property type="entry name" value="NAD(P)-bd_dom_sf"/>
</dbReference>
<dbReference type="InterPro" id="IPR052515">
    <property type="entry name" value="Gfo/Idh/MocA_Oxidoreductase"/>
</dbReference>